<evidence type="ECO:0000313" key="2">
    <source>
        <dbReference type="Proteomes" id="UP000053825"/>
    </source>
</evidence>
<keyword evidence="2" id="KW-1185">Reference proteome</keyword>
<organism evidence="1 2">
    <name type="scientific">Habropoda laboriosa</name>
    <dbReference type="NCBI Taxonomy" id="597456"/>
    <lineage>
        <taxon>Eukaryota</taxon>
        <taxon>Metazoa</taxon>
        <taxon>Ecdysozoa</taxon>
        <taxon>Arthropoda</taxon>
        <taxon>Hexapoda</taxon>
        <taxon>Insecta</taxon>
        <taxon>Pterygota</taxon>
        <taxon>Neoptera</taxon>
        <taxon>Endopterygota</taxon>
        <taxon>Hymenoptera</taxon>
        <taxon>Apocrita</taxon>
        <taxon>Aculeata</taxon>
        <taxon>Apoidea</taxon>
        <taxon>Anthophila</taxon>
        <taxon>Apidae</taxon>
        <taxon>Habropoda</taxon>
    </lineage>
</organism>
<dbReference type="PANTHER" id="PTHR33964:SF1">
    <property type="entry name" value="RE45066P"/>
    <property type="match status" value="1"/>
</dbReference>
<name>A0A0L7R0S9_9HYME</name>
<dbReference type="OrthoDB" id="10051804at2759"/>
<dbReference type="AlphaFoldDB" id="A0A0L7R0S9"/>
<proteinExistence type="predicted"/>
<protein>
    <submittedName>
        <fullName evidence="1">Uncharacterized protein</fullName>
    </submittedName>
</protein>
<evidence type="ECO:0000313" key="1">
    <source>
        <dbReference type="EMBL" id="KOC64454.1"/>
    </source>
</evidence>
<dbReference type="EMBL" id="KQ414669">
    <property type="protein sequence ID" value="KOC64454.1"/>
    <property type="molecule type" value="Genomic_DNA"/>
</dbReference>
<sequence>MQCDGFGWEVARPGKFLAGQKQGRLLAESSIYFVEMSSRAKNEEETALDIGHFTYDRQKVAFFSQNATISFLTLLQKCSEVFLNSCVMLGSCRSQECGHERLVRCGRPLERINNNDLSFAVKKEELQQLCPDFQTGMKCIQTYTFDCMQEKQREHFNLLYAGTNQVVMELCQDGPYQDEFLKHAPCMHKVQPEYELCYKKYQKTTQEIERRNHTASLNGSLKSLCCGFQEFLECSHHTVRRQCGDDTAQFAKEFLDRMSSWLLRVHCAPYTGDVCAIGSDAGVFRVQAMLMVILAVLARYFT</sequence>
<dbReference type="Proteomes" id="UP000053825">
    <property type="component" value="Unassembled WGS sequence"/>
</dbReference>
<accession>A0A0L7R0S9</accession>
<gene>
    <name evidence="1" type="ORF">WH47_01038</name>
</gene>
<reference evidence="1 2" key="1">
    <citation type="submission" date="2015-07" db="EMBL/GenBank/DDBJ databases">
        <title>The genome of Habropoda laboriosa.</title>
        <authorList>
            <person name="Pan H."/>
            <person name="Kapheim K."/>
        </authorList>
    </citation>
    <scope>NUCLEOTIDE SEQUENCE [LARGE SCALE GENOMIC DNA]</scope>
    <source>
        <strain evidence="1">0110345459</strain>
    </source>
</reference>
<dbReference type="PANTHER" id="PTHR33964">
    <property type="entry name" value="RE45066P-RELATED"/>
    <property type="match status" value="1"/>
</dbReference>